<evidence type="ECO:0000256" key="2">
    <source>
        <dbReference type="ARBA" id="ARBA00022801"/>
    </source>
</evidence>
<dbReference type="EMBL" id="CP002299">
    <property type="protein sequence ID" value="ADP82259.1"/>
    <property type="molecule type" value="Genomic_DNA"/>
</dbReference>
<proteinExistence type="inferred from homology"/>
<dbReference type="Pfam" id="PF00975">
    <property type="entry name" value="Thioesterase"/>
    <property type="match status" value="1"/>
</dbReference>
<accession>E3JBU9</accession>
<dbReference type="SMART" id="SM00824">
    <property type="entry name" value="PKS_TE"/>
    <property type="match status" value="1"/>
</dbReference>
<feature type="domain" description="Thioesterase TesA-like" evidence="3">
    <location>
        <begin position="30"/>
        <end position="256"/>
    </location>
</feature>
<dbReference type="InterPro" id="IPR029058">
    <property type="entry name" value="AB_hydrolase_fold"/>
</dbReference>
<sequence>MGDYSVKISTEGSVWLRSFHPGPAAATRIICFPHAGGSATYYFGLSAALSRAARVLAVQYPGRQDRRAEPAVEDVAELAGQIAGVLSDGPLADVDGPVAFFGHSMGAVVAFEVARRLEHEAGLKVDLLFASARRAPSRHRPSFVHLRGDAELAAEIARLGGTDGRLLADDEVFRMILPAVRSDYKAVETYRWAPGPKLSCAIAAFVGDADLSTTVDEARAWAGHTAGDFDLRVFPGGHFYLDEHRTDVVAAITSRLAALR</sequence>
<dbReference type="GO" id="GO:0016297">
    <property type="term" value="F:fatty acyl-[ACP] hydrolase activity"/>
    <property type="evidence" value="ECO:0007669"/>
    <property type="project" value="UniProtKB-EC"/>
</dbReference>
<reference evidence="4 5" key="1">
    <citation type="submission" date="2010-10" db="EMBL/GenBank/DDBJ databases">
        <title>Complete sequence of Frankia sp. EuI1c.</title>
        <authorList>
            <consortium name="US DOE Joint Genome Institute"/>
            <person name="Lucas S."/>
            <person name="Copeland A."/>
            <person name="Lapidus A."/>
            <person name="Cheng J.-F."/>
            <person name="Bruce D."/>
            <person name="Goodwin L."/>
            <person name="Pitluck S."/>
            <person name="Chertkov O."/>
            <person name="Detter J.C."/>
            <person name="Han C."/>
            <person name="Tapia R."/>
            <person name="Land M."/>
            <person name="Hauser L."/>
            <person name="Jeffries C."/>
            <person name="Kyrpides N."/>
            <person name="Ivanova N."/>
            <person name="Mikhailova N."/>
            <person name="Beauchemin N."/>
            <person name="Sen A."/>
            <person name="Sur S.A."/>
            <person name="Gtari M."/>
            <person name="Wall L."/>
            <person name="Tisa L."/>
            <person name="Woyke T."/>
        </authorList>
    </citation>
    <scope>NUCLEOTIDE SEQUENCE [LARGE SCALE GENOMIC DNA]</scope>
    <source>
        <strain evidence="5">DSM 45817 / CECT 9037 / EuI1c</strain>
    </source>
</reference>
<dbReference type="KEGG" id="fri:FraEuI1c_4260"/>
<keyword evidence="2 4" id="KW-0378">Hydrolase</keyword>
<dbReference type="STRING" id="298654.FraEuI1c_4260"/>
<dbReference type="InterPro" id="IPR020802">
    <property type="entry name" value="TesA-like"/>
</dbReference>
<dbReference type="InParanoid" id="E3JBU9"/>
<evidence type="ECO:0000313" key="5">
    <source>
        <dbReference type="Proteomes" id="UP000002484"/>
    </source>
</evidence>
<dbReference type="Gene3D" id="3.40.50.1820">
    <property type="entry name" value="alpha/beta hydrolase"/>
    <property type="match status" value="1"/>
</dbReference>
<dbReference type="AlphaFoldDB" id="E3JBU9"/>
<evidence type="ECO:0000256" key="1">
    <source>
        <dbReference type="ARBA" id="ARBA00007169"/>
    </source>
</evidence>
<dbReference type="RefSeq" id="WP_013425377.1">
    <property type="nucleotide sequence ID" value="NC_014666.1"/>
</dbReference>
<dbReference type="SUPFAM" id="SSF53474">
    <property type="entry name" value="alpha/beta-Hydrolases"/>
    <property type="match status" value="1"/>
</dbReference>
<evidence type="ECO:0000259" key="3">
    <source>
        <dbReference type="SMART" id="SM00824"/>
    </source>
</evidence>
<dbReference type="EC" id="3.1.2.14" evidence="4"/>
<dbReference type="InterPro" id="IPR012223">
    <property type="entry name" value="TEII"/>
</dbReference>
<organism evidence="4 5">
    <name type="scientific">Pseudofrankia inefficax (strain DSM 45817 / CECT 9037 / DDB 130130 / EuI1c)</name>
    <name type="common">Frankia inefficax</name>
    <dbReference type="NCBI Taxonomy" id="298654"/>
    <lineage>
        <taxon>Bacteria</taxon>
        <taxon>Bacillati</taxon>
        <taxon>Actinomycetota</taxon>
        <taxon>Actinomycetes</taxon>
        <taxon>Frankiales</taxon>
        <taxon>Frankiaceae</taxon>
        <taxon>Pseudofrankia</taxon>
    </lineage>
</organism>
<protein>
    <submittedName>
        <fullName evidence="4">Oleoyl-(Acyl-carrier-protein) hydrolase</fullName>
        <ecNumber evidence="4">3.1.2.14</ecNumber>
    </submittedName>
</protein>
<dbReference type="HOGENOM" id="CLU_070456_1_2_11"/>
<dbReference type="InterPro" id="IPR001031">
    <property type="entry name" value="Thioesterase"/>
</dbReference>
<evidence type="ECO:0000313" key="4">
    <source>
        <dbReference type="EMBL" id="ADP82259.1"/>
    </source>
</evidence>
<dbReference type="PANTHER" id="PTHR11487:SF0">
    <property type="entry name" value="S-ACYL FATTY ACID SYNTHASE THIOESTERASE, MEDIUM CHAIN"/>
    <property type="match status" value="1"/>
</dbReference>
<dbReference type="eggNOG" id="COG3208">
    <property type="taxonomic scope" value="Bacteria"/>
</dbReference>
<dbReference type="OrthoDB" id="8480037at2"/>
<keyword evidence="5" id="KW-1185">Reference proteome</keyword>
<name>E3JBU9_PSEI1</name>
<dbReference type="GO" id="GO:0008610">
    <property type="term" value="P:lipid biosynthetic process"/>
    <property type="evidence" value="ECO:0007669"/>
    <property type="project" value="TreeGrafter"/>
</dbReference>
<dbReference type="PANTHER" id="PTHR11487">
    <property type="entry name" value="THIOESTERASE"/>
    <property type="match status" value="1"/>
</dbReference>
<comment type="similarity">
    <text evidence="1">Belongs to the thioesterase family.</text>
</comment>
<gene>
    <name evidence="4" type="ordered locus">FraEuI1c_4260</name>
</gene>
<dbReference type="Proteomes" id="UP000002484">
    <property type="component" value="Chromosome"/>
</dbReference>